<gene>
    <name evidence="2" type="ORF">GWI33_012165</name>
</gene>
<sequence length="1491" mass="159524">NNQSGEIYGAKNTIIGANHIDNQQGLILTGDAMQLIANGLNNQQGTIHSSTAAILDITGQLDNRAGLIAAEQDLSLSGQDILNTEGQLSSQQGNLSIQALGSFDNQRGDVYAQADVELTAQGVNNQSGQIAAQHALQLDSGLQQLNNQQGRIIAGSIDLKTGEINNQSGLIQGEQSVRIDSRQHDVINRDSGQDVGILSGGTLQLEHIATLDNRQGFIAAAGAGEIHAQQLDNQDGQIIGQSDLTLVQTASNGQLDNQGGQISAQKNIQLNYDQLNNNGIGSHIAAGETLTIDTQQLNNQQNKDDTVLGGLDGQNISITAQDLNNQQGAIRAEKIATLNVRQNLNNQQGSISSLDHLSIGGADKTLNIDNTGGEILAQNQLDISANQLINQGKIISLGDADIALKQSYHHGDADQILVNGTLKLGSEGDIINSASLSAGEKIELNAKNIQNQTGASISSNETHLTATDTVHNQGLINGELTHIVADRVWNDGARIYGTHVAIQANTLDNQSGALATSSCELAEQCSADQLSGAVIASRGDMDLGVGTLNNRSGGEVKETPRDNAWIFSSGDLRIGGSLDDNDQAQGWANTLNNDSARIESLGDMTLVAHTINNTNQNFSTDIAQVGEVEKLTYIQPKGSASLIPVENLYWQNWSRAGLYRYKIDPDVLPENVVLGETPIPYLESVDCIGEGEDSQCSVNYHKDDAVWAYFGITPPTVDAPTAPTLEVPVAPTGQSSCEVGTGYDETACIAYQQAYAQYQADQDAYNQAWQDYQQALTGWEGSDEAIYTLLDEAIENYNAQFSNDQIKSWTQYNVEQTEYESYVVTSTPGEIIAGGDLNIVADLFNNDNSQVLAGGVLKAEVAKFAAQADNGVHIVHQTGTSQYTYSKWRGGFKRYHQRKYDDSKPYNPEDVVTGIMLPVAQWLGNIKNHTLTQDIAAVEVESASNITPDVQLPGQSGDQRQQEIGQDNIDVTGGQQISADAGQLKQADVTEIATVDAGQNIKTDAVHIQRPDAVDALAIGSGQQADVDGNTQQTASIDAAQQLQNNPNDLSAVETAQDYEVRSVTLDTLTLPSNALFITTGNSQAQYLVETDPAFINYKQWLSSDYMIKALSLDPALMQKRIGDGYYEQRLVQDQVAALTGYRFLAGYSSDEEQYMALMNNAVTFAKQYDLRPGIALTAQQIAQLTSDIVWLEEKTVVLADGSTTTALVPQVYVKARAGDLKGDGSLISADQVRLQVTGDVLNSATIAGRQAIELTADNVNQLGGRMQTNQLTVQTTGDFNNIGGTIVAKDTAAFDIGGDFKHESSSYSSSTQLGASEFSRTGIDRVAGLYVGSELNQINSDTDNLKTTLSIRVGGNSSIKAAEIVNANGSSVIQTAGDLEIGSIQVREMNSGVANANSYNKQDDQQDIGSTIKGVGDIQLQANNITIKGSSIASEQGTSLLLAENNIDIIEGRQRSESEYAYKVSSKSTFSSRTDQGHEYHLSDEAIAST</sequence>
<reference evidence="2" key="1">
    <citation type="submission" date="2020-08" db="EMBL/GenBank/DDBJ databases">
        <title>Genome sequencing and assembly of the red palm weevil Rhynchophorus ferrugineus.</title>
        <authorList>
            <person name="Dias G.B."/>
            <person name="Bergman C.M."/>
            <person name="Manee M."/>
        </authorList>
    </citation>
    <scope>NUCLEOTIDE SEQUENCE</scope>
    <source>
        <strain evidence="2">AA-2017</strain>
        <tissue evidence="2">Whole larva</tissue>
    </source>
</reference>
<dbReference type="InterPro" id="IPR008619">
    <property type="entry name" value="Filamentous_hemagglutn_rpt"/>
</dbReference>
<dbReference type="Pfam" id="PF05594">
    <property type="entry name" value="Fil_haemagg"/>
    <property type="match status" value="9"/>
</dbReference>
<dbReference type="OrthoDB" id="5626542at2759"/>
<evidence type="ECO:0000313" key="3">
    <source>
        <dbReference type="Proteomes" id="UP000625711"/>
    </source>
</evidence>
<dbReference type="Proteomes" id="UP000625711">
    <property type="component" value="Unassembled WGS sequence"/>
</dbReference>
<feature type="non-terminal residue" evidence="2">
    <location>
        <position position="1491"/>
    </location>
</feature>
<dbReference type="NCBIfam" id="TIGR01731">
    <property type="entry name" value="fil_hemag_20aa"/>
    <property type="match status" value="13"/>
</dbReference>
<dbReference type="InterPro" id="IPR010069">
    <property type="entry name" value="CdiA_FHA1_rpt"/>
</dbReference>
<protein>
    <submittedName>
        <fullName evidence="2">Uncharacterized protein</fullName>
    </submittedName>
</protein>
<accession>A0A834I5Y1</accession>
<name>A0A834I5Y1_RHYFE</name>
<dbReference type="EMBL" id="JAACXV010011283">
    <property type="protein sequence ID" value="KAF7275120.1"/>
    <property type="molecule type" value="Genomic_DNA"/>
</dbReference>
<proteinExistence type="predicted"/>
<comment type="caution">
    <text evidence="2">The sequence shown here is derived from an EMBL/GenBank/DDBJ whole genome shotgun (WGS) entry which is preliminary data.</text>
</comment>
<keyword evidence="3" id="KW-1185">Reference proteome</keyword>
<evidence type="ECO:0000313" key="2">
    <source>
        <dbReference type="EMBL" id="KAF7275120.1"/>
    </source>
</evidence>
<feature type="compositionally biased region" description="Basic and acidic residues" evidence="1">
    <location>
        <begin position="1476"/>
        <end position="1485"/>
    </location>
</feature>
<evidence type="ECO:0000256" key="1">
    <source>
        <dbReference type="SAM" id="MobiDB-lite"/>
    </source>
</evidence>
<organism evidence="2 3">
    <name type="scientific">Rhynchophorus ferrugineus</name>
    <name type="common">Red palm weevil</name>
    <name type="synonym">Curculio ferrugineus</name>
    <dbReference type="NCBI Taxonomy" id="354439"/>
    <lineage>
        <taxon>Eukaryota</taxon>
        <taxon>Metazoa</taxon>
        <taxon>Ecdysozoa</taxon>
        <taxon>Arthropoda</taxon>
        <taxon>Hexapoda</taxon>
        <taxon>Insecta</taxon>
        <taxon>Pterygota</taxon>
        <taxon>Neoptera</taxon>
        <taxon>Endopterygota</taxon>
        <taxon>Coleoptera</taxon>
        <taxon>Polyphaga</taxon>
        <taxon>Cucujiformia</taxon>
        <taxon>Curculionidae</taxon>
        <taxon>Dryophthorinae</taxon>
        <taxon>Rhynchophorus</taxon>
    </lineage>
</organism>
<feature type="region of interest" description="Disordered" evidence="1">
    <location>
        <begin position="1467"/>
        <end position="1491"/>
    </location>
</feature>
<feature type="non-terminal residue" evidence="2">
    <location>
        <position position="1"/>
    </location>
</feature>